<evidence type="ECO:0000259" key="2">
    <source>
        <dbReference type="Pfam" id="PF01712"/>
    </source>
</evidence>
<dbReference type="Gene3D" id="3.40.50.300">
    <property type="entry name" value="P-loop containing nucleotide triphosphate hydrolases"/>
    <property type="match status" value="1"/>
</dbReference>
<dbReference type="CDD" id="cd01673">
    <property type="entry name" value="dNK"/>
    <property type="match status" value="1"/>
</dbReference>
<keyword evidence="3" id="KW-0808">Transferase</keyword>
<dbReference type="PANTHER" id="PTHR10513">
    <property type="entry name" value="DEOXYNUCLEOSIDE KINASE"/>
    <property type="match status" value="1"/>
</dbReference>
<dbReference type="InterPro" id="IPR002624">
    <property type="entry name" value="DCK/DGK"/>
</dbReference>
<keyword evidence="1" id="KW-0067">ATP-binding</keyword>
<evidence type="ECO:0000256" key="1">
    <source>
        <dbReference type="PIRSR" id="PIRSR000705-3"/>
    </source>
</evidence>
<organism evidence="3">
    <name type="scientific">Mariniphaga anaerophila</name>
    <dbReference type="NCBI Taxonomy" id="1484053"/>
    <lineage>
        <taxon>Bacteria</taxon>
        <taxon>Pseudomonadati</taxon>
        <taxon>Bacteroidota</taxon>
        <taxon>Bacteroidia</taxon>
        <taxon>Marinilabiliales</taxon>
        <taxon>Prolixibacteraceae</taxon>
        <taxon>Mariniphaga</taxon>
    </lineage>
</organism>
<reference evidence="3" key="1">
    <citation type="journal article" date="2020" name="mSystems">
        <title>Genome- and Community-Level Interaction Insights into Carbon Utilization and Element Cycling Functions of Hydrothermarchaeota in Hydrothermal Sediment.</title>
        <authorList>
            <person name="Zhou Z."/>
            <person name="Liu Y."/>
            <person name="Xu W."/>
            <person name="Pan J."/>
            <person name="Luo Z.H."/>
            <person name="Li M."/>
        </authorList>
    </citation>
    <scope>NUCLEOTIDE SEQUENCE [LARGE SCALE GENOMIC DNA]</scope>
    <source>
        <strain evidence="3">SpSt-1217</strain>
    </source>
</reference>
<dbReference type="GO" id="GO:0005524">
    <property type="term" value="F:ATP binding"/>
    <property type="evidence" value="ECO:0007669"/>
    <property type="project" value="UniProtKB-KW"/>
</dbReference>
<sequence>MKKNDIRFLVIEGNIGSGKTTLATMLAEELNAKLILEQFADNPFLPKFYKEPDRYSFPLELSFLADRYNQIKKEVLNLDLFHPMLIADYYFAKTAIFARNTLKPDEYHLFRQIFNMVSENLPKPDLYVYLHSDTPNLLQNIKKRGREYEQNITAEYLNGIREGYFGYFRQTYSFPVLIVDINRVDFVENPDHYHRLKEVVFKNDYKLGINRSILA</sequence>
<protein>
    <submittedName>
        <fullName evidence="3">Deoxynucleoside kinase</fullName>
    </submittedName>
</protein>
<gene>
    <name evidence="3" type="ORF">ENN90_13795</name>
</gene>
<accession>A0A831LTH7</accession>
<dbReference type="AlphaFoldDB" id="A0A831LTH7"/>
<dbReference type="PANTHER" id="PTHR10513:SF46">
    <property type="entry name" value="DEOXYGUANOSINE KINASE"/>
    <property type="match status" value="1"/>
</dbReference>
<dbReference type="InterPro" id="IPR027417">
    <property type="entry name" value="P-loop_NTPase"/>
</dbReference>
<comment type="caution">
    <text evidence="3">The sequence shown here is derived from an EMBL/GenBank/DDBJ whole genome shotgun (WGS) entry which is preliminary data.</text>
</comment>
<name>A0A831LTH7_9BACT</name>
<keyword evidence="3" id="KW-0418">Kinase</keyword>
<dbReference type="Proteomes" id="UP000886047">
    <property type="component" value="Unassembled WGS sequence"/>
</dbReference>
<keyword evidence="1" id="KW-0547">Nucleotide-binding</keyword>
<dbReference type="Pfam" id="PF01712">
    <property type="entry name" value="dNK"/>
    <property type="match status" value="1"/>
</dbReference>
<dbReference type="GO" id="GO:0019136">
    <property type="term" value="F:deoxynucleoside kinase activity"/>
    <property type="evidence" value="ECO:0007669"/>
    <property type="project" value="InterPro"/>
</dbReference>
<proteinExistence type="predicted"/>
<dbReference type="SUPFAM" id="SSF52540">
    <property type="entry name" value="P-loop containing nucleoside triphosphate hydrolases"/>
    <property type="match status" value="1"/>
</dbReference>
<dbReference type="GO" id="GO:0005737">
    <property type="term" value="C:cytoplasm"/>
    <property type="evidence" value="ECO:0007669"/>
    <property type="project" value="TreeGrafter"/>
</dbReference>
<dbReference type="PIRSF" id="PIRSF000705">
    <property type="entry name" value="DNK"/>
    <property type="match status" value="1"/>
</dbReference>
<evidence type="ECO:0000313" key="3">
    <source>
        <dbReference type="EMBL" id="HDR52667.1"/>
    </source>
</evidence>
<dbReference type="EMBL" id="DSDK01000776">
    <property type="protein sequence ID" value="HDR52667.1"/>
    <property type="molecule type" value="Genomic_DNA"/>
</dbReference>
<dbReference type="InterPro" id="IPR031314">
    <property type="entry name" value="DNK_dom"/>
</dbReference>
<feature type="domain" description="Deoxynucleoside kinase" evidence="2">
    <location>
        <begin position="9"/>
        <end position="200"/>
    </location>
</feature>
<feature type="binding site" evidence="1">
    <location>
        <begin position="13"/>
        <end position="21"/>
    </location>
    <ligand>
        <name>ATP</name>
        <dbReference type="ChEBI" id="CHEBI:30616"/>
    </ligand>
</feature>
<dbReference type="InterPro" id="IPR050566">
    <property type="entry name" value="Deoxyribonucleoside_kinase"/>
</dbReference>